<evidence type="ECO:0000313" key="7">
    <source>
        <dbReference type="Proteomes" id="UP000598775"/>
    </source>
</evidence>
<name>A0A917B0R1_9MICO</name>
<dbReference type="InterPro" id="IPR003593">
    <property type="entry name" value="AAA+_ATPase"/>
</dbReference>
<dbReference type="GO" id="GO:0016887">
    <property type="term" value="F:ATP hydrolysis activity"/>
    <property type="evidence" value="ECO:0007669"/>
    <property type="project" value="InterPro"/>
</dbReference>
<keyword evidence="4 6" id="KW-0067">ATP-binding</keyword>
<evidence type="ECO:0000256" key="4">
    <source>
        <dbReference type="ARBA" id="ARBA00022840"/>
    </source>
</evidence>
<proteinExistence type="inferred from homology"/>
<dbReference type="SUPFAM" id="SSF52540">
    <property type="entry name" value="P-loop containing nucleoside triphosphate hydrolases"/>
    <property type="match status" value="1"/>
</dbReference>
<dbReference type="PROSITE" id="PS00211">
    <property type="entry name" value="ABC_TRANSPORTER_1"/>
    <property type="match status" value="1"/>
</dbReference>
<comment type="caution">
    <text evidence="6">The sequence shown here is derived from an EMBL/GenBank/DDBJ whole genome shotgun (WGS) entry which is preliminary data.</text>
</comment>
<evidence type="ECO:0000256" key="1">
    <source>
        <dbReference type="ARBA" id="ARBA00005417"/>
    </source>
</evidence>
<dbReference type="InterPro" id="IPR050319">
    <property type="entry name" value="ABC_transp_ATP-bind"/>
</dbReference>
<evidence type="ECO:0000259" key="5">
    <source>
        <dbReference type="PROSITE" id="PS50893"/>
    </source>
</evidence>
<feature type="domain" description="ABC transporter" evidence="5">
    <location>
        <begin position="21"/>
        <end position="265"/>
    </location>
</feature>
<keyword evidence="3" id="KW-0547">Nucleotide-binding</keyword>
<evidence type="ECO:0000256" key="3">
    <source>
        <dbReference type="ARBA" id="ARBA00022741"/>
    </source>
</evidence>
<dbReference type="CDD" id="cd03257">
    <property type="entry name" value="ABC_NikE_OppD_transporters"/>
    <property type="match status" value="1"/>
</dbReference>
<dbReference type="PROSITE" id="PS50893">
    <property type="entry name" value="ABC_TRANSPORTER_2"/>
    <property type="match status" value="1"/>
</dbReference>
<dbReference type="GO" id="GO:0005524">
    <property type="term" value="F:ATP binding"/>
    <property type="evidence" value="ECO:0007669"/>
    <property type="project" value="UniProtKB-KW"/>
</dbReference>
<dbReference type="AlphaFoldDB" id="A0A917B0R1"/>
<sequence length="306" mass="33144">MTEPLLTEPQLTEPLLTEPLLRVTDLAVDYKRRRTVARVVENVSFDIVEGETLGLVGESGSGKSTIGNVVLGLVPAAAGAVIFDGEDITHASPKRRRELTSDIQVVFQDPYGSLNPARSIGATLAESLVASDATLTRKEVTARVHESLDTVGMVASVAQRFPTEFSGGQRQRIAIARALIVRPRLVVCDEAVSALDLSIQAQVLNLLDRLRRERSLSYLFISHDIAVIGHLSDHIAVLDRGRIVETGTTAEVIDHPQDAYTRLLLAAAPVPDPAAQKKRREAFRTQRAEYLASTGAVTGLVSTTRL</sequence>
<dbReference type="PANTHER" id="PTHR43776">
    <property type="entry name" value="TRANSPORT ATP-BINDING PROTEIN"/>
    <property type="match status" value="1"/>
</dbReference>
<dbReference type="Gene3D" id="3.40.50.300">
    <property type="entry name" value="P-loop containing nucleotide triphosphate hydrolases"/>
    <property type="match status" value="1"/>
</dbReference>
<accession>A0A917B0R1</accession>
<dbReference type="Proteomes" id="UP000598775">
    <property type="component" value="Unassembled WGS sequence"/>
</dbReference>
<evidence type="ECO:0000313" key="6">
    <source>
        <dbReference type="EMBL" id="GGF15653.1"/>
    </source>
</evidence>
<dbReference type="GO" id="GO:0055085">
    <property type="term" value="P:transmembrane transport"/>
    <property type="evidence" value="ECO:0007669"/>
    <property type="project" value="UniProtKB-ARBA"/>
</dbReference>
<comment type="similarity">
    <text evidence="1">Belongs to the ABC transporter superfamily.</text>
</comment>
<dbReference type="Pfam" id="PF00005">
    <property type="entry name" value="ABC_tran"/>
    <property type="match status" value="1"/>
</dbReference>
<dbReference type="EMBL" id="BMGP01000001">
    <property type="protein sequence ID" value="GGF15653.1"/>
    <property type="molecule type" value="Genomic_DNA"/>
</dbReference>
<dbReference type="InterPro" id="IPR017871">
    <property type="entry name" value="ABC_transporter-like_CS"/>
</dbReference>
<evidence type="ECO:0000256" key="2">
    <source>
        <dbReference type="ARBA" id="ARBA00022448"/>
    </source>
</evidence>
<dbReference type="SMART" id="SM00382">
    <property type="entry name" value="AAA"/>
    <property type="match status" value="1"/>
</dbReference>
<gene>
    <name evidence="6" type="ORF">GCM10011399_06840</name>
</gene>
<dbReference type="PANTHER" id="PTHR43776:SF7">
    <property type="entry name" value="D,D-DIPEPTIDE TRANSPORT ATP-BINDING PROTEIN DDPF-RELATED"/>
    <property type="match status" value="1"/>
</dbReference>
<dbReference type="InterPro" id="IPR027417">
    <property type="entry name" value="P-loop_NTPase"/>
</dbReference>
<dbReference type="FunFam" id="3.40.50.300:FF:000016">
    <property type="entry name" value="Oligopeptide ABC transporter ATP-binding component"/>
    <property type="match status" value="1"/>
</dbReference>
<reference evidence="6 7" key="1">
    <citation type="journal article" date="2014" name="Int. J. Syst. Evol. Microbiol.">
        <title>Complete genome sequence of Corynebacterium casei LMG S-19264T (=DSM 44701T), isolated from a smear-ripened cheese.</title>
        <authorList>
            <consortium name="US DOE Joint Genome Institute (JGI-PGF)"/>
            <person name="Walter F."/>
            <person name="Albersmeier A."/>
            <person name="Kalinowski J."/>
            <person name="Ruckert C."/>
        </authorList>
    </citation>
    <scope>NUCLEOTIDE SEQUENCE [LARGE SCALE GENOMIC DNA]</scope>
    <source>
        <strain evidence="6 7">CGMCC 1.12976</strain>
    </source>
</reference>
<keyword evidence="2" id="KW-0813">Transport</keyword>
<keyword evidence="7" id="KW-1185">Reference proteome</keyword>
<organism evidence="6 7">
    <name type="scientific">Subtercola lobariae</name>
    <dbReference type="NCBI Taxonomy" id="1588641"/>
    <lineage>
        <taxon>Bacteria</taxon>
        <taxon>Bacillati</taxon>
        <taxon>Actinomycetota</taxon>
        <taxon>Actinomycetes</taxon>
        <taxon>Micrococcales</taxon>
        <taxon>Microbacteriaceae</taxon>
        <taxon>Subtercola</taxon>
    </lineage>
</organism>
<dbReference type="InterPro" id="IPR003439">
    <property type="entry name" value="ABC_transporter-like_ATP-bd"/>
</dbReference>
<protein>
    <submittedName>
        <fullName evidence="6">ABC transporter ATP-binding protein</fullName>
    </submittedName>
</protein>